<evidence type="ECO:0000256" key="2">
    <source>
        <dbReference type="ARBA" id="ARBA00022598"/>
    </source>
</evidence>
<dbReference type="EMBL" id="FOBW01000007">
    <property type="protein sequence ID" value="SEM96511.1"/>
    <property type="molecule type" value="Genomic_DNA"/>
</dbReference>
<comment type="similarity">
    <text evidence="1">Belongs to the ATP-dependent AMP-binding enzyme family.</text>
</comment>
<keyword evidence="6" id="KW-1185">Reference proteome</keyword>
<dbReference type="AlphaFoldDB" id="A0A1H8CML6"/>
<organism evidence="5 6">
    <name type="scientific">Mesobacillus persicus</name>
    <dbReference type="NCBI Taxonomy" id="930146"/>
    <lineage>
        <taxon>Bacteria</taxon>
        <taxon>Bacillati</taxon>
        <taxon>Bacillota</taxon>
        <taxon>Bacilli</taxon>
        <taxon>Bacillales</taxon>
        <taxon>Bacillaceae</taxon>
        <taxon>Mesobacillus</taxon>
    </lineage>
</organism>
<dbReference type="PANTHER" id="PTHR24096">
    <property type="entry name" value="LONG-CHAIN-FATTY-ACID--COA LIGASE"/>
    <property type="match status" value="1"/>
</dbReference>
<dbReference type="CDD" id="cd05936">
    <property type="entry name" value="FC-FACS_FadD_like"/>
    <property type="match status" value="1"/>
</dbReference>
<dbReference type="InterPro" id="IPR045851">
    <property type="entry name" value="AMP-bd_C_sf"/>
</dbReference>
<keyword evidence="2" id="KW-0436">Ligase</keyword>
<dbReference type="Gene3D" id="2.30.38.10">
    <property type="entry name" value="Luciferase, Domain 3"/>
    <property type="match status" value="1"/>
</dbReference>
<accession>A0A1H8CML6</accession>
<dbReference type="InterPro" id="IPR025110">
    <property type="entry name" value="AMP-bd_C"/>
</dbReference>
<evidence type="ECO:0000313" key="5">
    <source>
        <dbReference type="EMBL" id="SEM96511.1"/>
    </source>
</evidence>
<dbReference type="SUPFAM" id="SSF56801">
    <property type="entry name" value="Acetyl-CoA synthetase-like"/>
    <property type="match status" value="1"/>
</dbReference>
<dbReference type="Proteomes" id="UP000198553">
    <property type="component" value="Unassembled WGS sequence"/>
</dbReference>
<gene>
    <name evidence="5" type="ORF">SAMN05192533_107169</name>
</gene>
<dbReference type="GO" id="GO:0016405">
    <property type="term" value="F:CoA-ligase activity"/>
    <property type="evidence" value="ECO:0007669"/>
    <property type="project" value="TreeGrafter"/>
</dbReference>
<proteinExistence type="inferred from homology"/>
<dbReference type="Pfam" id="PF13193">
    <property type="entry name" value="AMP-binding_C"/>
    <property type="match status" value="1"/>
</dbReference>
<reference evidence="6" key="1">
    <citation type="submission" date="2016-10" db="EMBL/GenBank/DDBJ databases">
        <authorList>
            <person name="Varghese N."/>
            <person name="Submissions S."/>
        </authorList>
    </citation>
    <scope>NUCLEOTIDE SEQUENCE [LARGE SCALE GENOMIC DNA]</scope>
    <source>
        <strain evidence="6">B48,IBRC-M 10115,DSM 25386,CECT 8001</strain>
    </source>
</reference>
<feature type="domain" description="AMP-binding enzyme C-terminal" evidence="4">
    <location>
        <begin position="454"/>
        <end position="529"/>
    </location>
</feature>
<dbReference type="Gene3D" id="3.40.50.980">
    <property type="match status" value="2"/>
</dbReference>
<dbReference type="PROSITE" id="PS00455">
    <property type="entry name" value="AMP_BINDING"/>
    <property type="match status" value="1"/>
</dbReference>
<dbReference type="InterPro" id="IPR020845">
    <property type="entry name" value="AMP-binding_CS"/>
</dbReference>
<sequence>MVYREKPWLKLYDPSVGENVSVEYESLFGLLDRSATKFKEKPALTFYGRSWSFIETRFIAEAFAAALHEEGFTKGDRLAIMLPNSPHYIFSLFGGFRLGGINVQVNPMYVEREIEHVLVDSSTEFMIVLDALYPRVKQVQPKTSLKKVIVVSLGGEKFDLEGEDEYFEDFIKGKTVVPSVSIDRNEDVAMLQYTSGTTGVSKGVMLTHNNLLSNVIQVCDFVYRPCEKLIPDDFKIISVLPMFHVFGLSCNALAGIREGANQLVLPRFEPKELMELVKREKPFQMSAVPTMYFALNGQPGLEDYGFGDVHYFSSGGAPLPIEQAKSFEEKTGARLLDGYGQSELSPSPIFNPPFLNPKPGSVGIPIPGTEVRIVNVTDNGLEDVPVGESGEMIVRGPQVMKGYWGRPEATEETIIDGWLLTGDIAKMDEDGYFYILDRKKDMIIASGYNVYPTEVEDVLYHHKAVEEVIVIGVPDEYRGETVKAFIKVKPGARLTPEEVVLFAKENLAPYKVPKQVEILDELPKSSVGKLLRRVLRDQEIQKIGV</sequence>
<feature type="domain" description="AMP-dependent synthetase/ligase" evidence="3">
    <location>
        <begin position="31"/>
        <end position="404"/>
    </location>
</feature>
<evidence type="ECO:0000259" key="3">
    <source>
        <dbReference type="Pfam" id="PF00501"/>
    </source>
</evidence>
<evidence type="ECO:0000256" key="1">
    <source>
        <dbReference type="ARBA" id="ARBA00006432"/>
    </source>
</evidence>
<dbReference type="InterPro" id="IPR000873">
    <property type="entry name" value="AMP-dep_synth/lig_dom"/>
</dbReference>
<dbReference type="RefSeq" id="WP_090745435.1">
    <property type="nucleotide sequence ID" value="NZ_FOBW01000007.1"/>
</dbReference>
<name>A0A1H8CML6_9BACI</name>
<protein>
    <submittedName>
        <fullName evidence="5">Long-chain acyl-CoA synthetase</fullName>
    </submittedName>
</protein>
<dbReference type="OrthoDB" id="9803968at2"/>
<dbReference type="Gene3D" id="3.30.300.30">
    <property type="match status" value="1"/>
</dbReference>
<evidence type="ECO:0000313" key="6">
    <source>
        <dbReference type="Proteomes" id="UP000198553"/>
    </source>
</evidence>
<dbReference type="STRING" id="930146.SAMN05192533_107169"/>
<evidence type="ECO:0000259" key="4">
    <source>
        <dbReference type="Pfam" id="PF13193"/>
    </source>
</evidence>
<dbReference type="FunFam" id="3.30.300.30:FF:000008">
    <property type="entry name" value="2,3-dihydroxybenzoate-AMP ligase"/>
    <property type="match status" value="1"/>
</dbReference>
<dbReference type="Pfam" id="PF00501">
    <property type="entry name" value="AMP-binding"/>
    <property type="match status" value="1"/>
</dbReference>